<feature type="repeat" description="WD" evidence="3">
    <location>
        <begin position="91"/>
        <end position="132"/>
    </location>
</feature>
<dbReference type="InterPro" id="IPR036322">
    <property type="entry name" value="WD40_repeat_dom_sf"/>
</dbReference>
<dbReference type="SUPFAM" id="SSF50978">
    <property type="entry name" value="WD40 repeat-like"/>
    <property type="match status" value="1"/>
</dbReference>
<dbReference type="PROSITE" id="PS50294">
    <property type="entry name" value="WD_REPEATS_REGION"/>
    <property type="match status" value="3"/>
</dbReference>
<dbReference type="SMART" id="SM00320">
    <property type="entry name" value="WD40"/>
    <property type="match status" value="7"/>
</dbReference>
<dbReference type="VEuPathDB" id="TrichDB:TVAGG3_0418590"/>
<evidence type="ECO:0000313" key="5">
    <source>
        <dbReference type="Proteomes" id="UP000001542"/>
    </source>
</evidence>
<dbReference type="InParanoid" id="A2FMV2"/>
<accession>A2FMV2</accession>
<dbReference type="InterPro" id="IPR050505">
    <property type="entry name" value="WDR55/POC1"/>
</dbReference>
<dbReference type="CDD" id="cd00200">
    <property type="entry name" value="WD40"/>
    <property type="match status" value="1"/>
</dbReference>
<evidence type="ECO:0000313" key="4">
    <source>
        <dbReference type="EMBL" id="EAX93769.1"/>
    </source>
</evidence>
<keyword evidence="2" id="KW-0677">Repeat</keyword>
<reference evidence="4" key="2">
    <citation type="journal article" date="2007" name="Science">
        <title>Draft genome sequence of the sexually transmitted pathogen Trichomonas vaginalis.</title>
        <authorList>
            <person name="Carlton J.M."/>
            <person name="Hirt R.P."/>
            <person name="Silva J.C."/>
            <person name="Delcher A.L."/>
            <person name="Schatz M."/>
            <person name="Zhao Q."/>
            <person name="Wortman J.R."/>
            <person name="Bidwell S.L."/>
            <person name="Alsmark U.C.M."/>
            <person name="Besteiro S."/>
            <person name="Sicheritz-Ponten T."/>
            <person name="Noel C.J."/>
            <person name="Dacks J.B."/>
            <person name="Foster P.G."/>
            <person name="Simillion C."/>
            <person name="Van de Peer Y."/>
            <person name="Miranda-Saavedra D."/>
            <person name="Barton G.J."/>
            <person name="Westrop G.D."/>
            <person name="Mueller S."/>
            <person name="Dessi D."/>
            <person name="Fiori P.L."/>
            <person name="Ren Q."/>
            <person name="Paulsen I."/>
            <person name="Zhang H."/>
            <person name="Bastida-Corcuera F.D."/>
            <person name="Simoes-Barbosa A."/>
            <person name="Brown M.T."/>
            <person name="Hayes R.D."/>
            <person name="Mukherjee M."/>
            <person name="Okumura C.Y."/>
            <person name="Schneider R."/>
            <person name="Smith A.J."/>
            <person name="Vanacova S."/>
            <person name="Villalvazo M."/>
            <person name="Haas B.J."/>
            <person name="Pertea M."/>
            <person name="Feldblyum T.V."/>
            <person name="Utterback T.R."/>
            <person name="Shu C.L."/>
            <person name="Osoegawa K."/>
            <person name="de Jong P.J."/>
            <person name="Hrdy I."/>
            <person name="Horvathova L."/>
            <person name="Zubacova Z."/>
            <person name="Dolezal P."/>
            <person name="Malik S.B."/>
            <person name="Logsdon J.M. Jr."/>
            <person name="Henze K."/>
            <person name="Gupta A."/>
            <person name="Wang C.C."/>
            <person name="Dunne R.L."/>
            <person name="Upcroft J.A."/>
            <person name="Upcroft P."/>
            <person name="White O."/>
            <person name="Salzberg S.L."/>
            <person name="Tang P."/>
            <person name="Chiu C.-H."/>
            <person name="Lee Y.-S."/>
            <person name="Embley T.M."/>
            <person name="Coombs G.H."/>
            <person name="Mottram J.C."/>
            <person name="Tachezy J."/>
            <person name="Fraser-Liggett C.M."/>
            <person name="Johnson P.J."/>
        </authorList>
    </citation>
    <scope>NUCLEOTIDE SEQUENCE [LARGE SCALE GENOMIC DNA]</scope>
    <source>
        <strain evidence="4">G3</strain>
    </source>
</reference>
<dbReference type="SMR" id="A2FMV2"/>
<dbReference type="PROSITE" id="PS00678">
    <property type="entry name" value="WD_REPEATS_1"/>
    <property type="match status" value="2"/>
</dbReference>
<dbReference type="PROSITE" id="PS50082">
    <property type="entry name" value="WD_REPEATS_2"/>
    <property type="match status" value="5"/>
</dbReference>
<gene>
    <name evidence="4" type="ORF">TVAG_286080</name>
</gene>
<dbReference type="Gene3D" id="2.130.10.10">
    <property type="entry name" value="YVTN repeat-like/Quinoprotein amine dehydrogenase"/>
    <property type="match status" value="2"/>
</dbReference>
<evidence type="ECO:0000256" key="1">
    <source>
        <dbReference type="ARBA" id="ARBA00022574"/>
    </source>
</evidence>
<dbReference type="OrthoDB" id="10264588at2759"/>
<dbReference type="eggNOG" id="ENOG502QSVJ">
    <property type="taxonomic scope" value="Eukaryota"/>
</dbReference>
<dbReference type="OMA" id="QIARTIC"/>
<dbReference type="KEGG" id="tva:4751494"/>
<dbReference type="VEuPathDB" id="TrichDB:TVAG_286080"/>
<sequence>MWKVDYSMKRHAAPINCIDISQDMNHMATASTDGSVGITDLVTRETKYAQSHQDPFLACAFSPNSQIIASCTNSGNVILWNTNQTTEITTFKAHSQIARTICWSPDGQYIATGSNDKTAAIWSMNRYTKRHTLTAMNGWVRDIKWLDNLIAVAGNDTNIYIYDQRAQKPVYTLQTGSGSDISSISFHYGGSCIAAGSFDHVVRIWDLRTQTILQKHSAHIDGVTCVAFNPYNEELLSVGRDGYARLWDLKIADIACTFNHHNGYALSCCWLPSARGFVTSGEDRKICAYRLDGKPVDPNSLEMDDGDIFAALERMQQEIASLATTMKTLDQRLLLQEEKLQWLQDIDCPKLRKNKN</sequence>
<feature type="repeat" description="WD" evidence="3">
    <location>
        <begin position="8"/>
        <end position="49"/>
    </location>
</feature>
<reference evidence="4" key="1">
    <citation type="submission" date="2006-10" db="EMBL/GenBank/DDBJ databases">
        <authorList>
            <person name="Amadeo P."/>
            <person name="Zhao Q."/>
            <person name="Wortman J."/>
            <person name="Fraser-Liggett C."/>
            <person name="Carlton J."/>
        </authorList>
    </citation>
    <scope>NUCLEOTIDE SEQUENCE</scope>
    <source>
        <strain evidence="4">G3</strain>
    </source>
</reference>
<dbReference type="PANTHER" id="PTHR44019:SF8">
    <property type="entry name" value="POC1 CENTRIOLAR PROTEIN HOMOLOG"/>
    <property type="match status" value="1"/>
</dbReference>
<dbReference type="InterPro" id="IPR015943">
    <property type="entry name" value="WD40/YVTN_repeat-like_dom_sf"/>
</dbReference>
<dbReference type="STRING" id="5722.A2FMV2"/>
<dbReference type="InterPro" id="IPR001680">
    <property type="entry name" value="WD40_rpt"/>
</dbReference>
<proteinExistence type="predicted"/>
<dbReference type="Pfam" id="PF00400">
    <property type="entry name" value="WD40"/>
    <property type="match status" value="6"/>
</dbReference>
<organism evidence="4 5">
    <name type="scientific">Trichomonas vaginalis (strain ATCC PRA-98 / G3)</name>
    <dbReference type="NCBI Taxonomy" id="412133"/>
    <lineage>
        <taxon>Eukaryota</taxon>
        <taxon>Metamonada</taxon>
        <taxon>Parabasalia</taxon>
        <taxon>Trichomonadida</taxon>
        <taxon>Trichomonadidae</taxon>
        <taxon>Trichomonas</taxon>
    </lineage>
</organism>
<dbReference type="AlphaFoldDB" id="A2FMV2"/>
<dbReference type="PANTHER" id="PTHR44019">
    <property type="entry name" value="WD REPEAT-CONTAINING PROTEIN 55"/>
    <property type="match status" value="1"/>
</dbReference>
<keyword evidence="5" id="KW-1185">Reference proteome</keyword>
<dbReference type="RefSeq" id="XP_001306699.1">
    <property type="nucleotide sequence ID" value="XM_001306698.1"/>
</dbReference>
<name>A2FMV2_TRIV3</name>
<feature type="repeat" description="WD" evidence="3">
    <location>
        <begin position="174"/>
        <end position="215"/>
    </location>
</feature>
<feature type="repeat" description="WD" evidence="3">
    <location>
        <begin position="49"/>
        <end position="90"/>
    </location>
</feature>
<keyword evidence="1 3" id="KW-0853">WD repeat</keyword>
<dbReference type="EMBL" id="DS113893">
    <property type="protein sequence ID" value="EAX93769.1"/>
    <property type="molecule type" value="Genomic_DNA"/>
</dbReference>
<dbReference type="InterPro" id="IPR020472">
    <property type="entry name" value="WD40_PAC1"/>
</dbReference>
<evidence type="ECO:0000256" key="3">
    <source>
        <dbReference type="PROSITE-ProRule" id="PRU00221"/>
    </source>
</evidence>
<dbReference type="Proteomes" id="UP000001542">
    <property type="component" value="Unassembled WGS sequence"/>
</dbReference>
<feature type="repeat" description="WD" evidence="3">
    <location>
        <begin position="216"/>
        <end position="250"/>
    </location>
</feature>
<evidence type="ECO:0000256" key="2">
    <source>
        <dbReference type="ARBA" id="ARBA00022737"/>
    </source>
</evidence>
<dbReference type="InterPro" id="IPR019775">
    <property type="entry name" value="WD40_repeat_CS"/>
</dbReference>
<dbReference type="PRINTS" id="PR00320">
    <property type="entry name" value="GPROTEINBRPT"/>
</dbReference>
<protein>
    <submittedName>
        <fullName evidence="4">Uncharacterized protein</fullName>
    </submittedName>
</protein>